<dbReference type="FunFam" id="1.10.10.10:FF:000001">
    <property type="entry name" value="LysR family transcriptional regulator"/>
    <property type="match status" value="1"/>
</dbReference>
<keyword evidence="4" id="KW-0804">Transcription</keyword>
<keyword evidence="3" id="KW-0238">DNA-binding</keyword>
<dbReference type="SUPFAM" id="SSF46785">
    <property type="entry name" value="Winged helix' DNA-binding domain"/>
    <property type="match status" value="1"/>
</dbReference>
<dbReference type="PROSITE" id="PS50931">
    <property type="entry name" value="HTH_LYSR"/>
    <property type="match status" value="1"/>
</dbReference>
<sequence length="318" mass="34744">MVAFIPGLGGLRGFEAAARHSSFTKAAAELGVTPAAVSHLVRELEDQLGVKLFARTSRVVRLTPAGEILRHAAAEAIDRVGRAVARLREAAGRPRLMVTSSPSFAAKWLVPRLDRFLLQYPEADVRIEVSQRLIDFAREDVDIGIRFGRGDYPDLLADRLFDDVIFPVCSPKLLKGAHPLRQPKDLRHHTLIHVDWNAQDDTWPNWNMWLLAAGVAKEAGAARGIHFTQTDLALQAAIDGQGVVLGDSTLAADDLASGRLVRPFDLSLKGPAQFAYFLIRPDSAAEPPLVTAFRDWILAEAAQMKKTDGARRAGKSPA</sequence>
<dbReference type="CDD" id="cd08432">
    <property type="entry name" value="PBP2_GcdR_TrpI_HvrB_AmpR_like"/>
    <property type="match status" value="1"/>
</dbReference>
<dbReference type="NCBIfam" id="NF008352">
    <property type="entry name" value="PRK11139.1"/>
    <property type="match status" value="1"/>
</dbReference>
<evidence type="ECO:0000313" key="6">
    <source>
        <dbReference type="EMBL" id="QEX17832.1"/>
    </source>
</evidence>
<dbReference type="InterPro" id="IPR000847">
    <property type="entry name" value="LysR_HTH_N"/>
</dbReference>
<keyword evidence="2" id="KW-0805">Transcription regulation</keyword>
<proteinExistence type="inferred from homology"/>
<protein>
    <submittedName>
        <fullName evidence="6">LysR family transcriptional regulator</fullName>
    </submittedName>
</protein>
<dbReference type="GO" id="GO:0003700">
    <property type="term" value="F:DNA-binding transcription factor activity"/>
    <property type="evidence" value="ECO:0007669"/>
    <property type="project" value="InterPro"/>
</dbReference>
<evidence type="ECO:0000256" key="4">
    <source>
        <dbReference type="ARBA" id="ARBA00023163"/>
    </source>
</evidence>
<keyword evidence="7" id="KW-1185">Reference proteome</keyword>
<dbReference type="InterPro" id="IPR005119">
    <property type="entry name" value="LysR_subst-bd"/>
</dbReference>
<dbReference type="Pfam" id="PF03466">
    <property type="entry name" value="LysR_substrate"/>
    <property type="match status" value="1"/>
</dbReference>
<dbReference type="OrthoDB" id="9794694at2"/>
<dbReference type="Proteomes" id="UP000326202">
    <property type="component" value="Chromosome"/>
</dbReference>
<dbReference type="PANTHER" id="PTHR30537:SF26">
    <property type="entry name" value="GLYCINE CLEAVAGE SYSTEM TRANSCRIPTIONAL ACTIVATOR"/>
    <property type="match status" value="1"/>
</dbReference>
<dbReference type="GO" id="GO:0006351">
    <property type="term" value="P:DNA-templated transcription"/>
    <property type="evidence" value="ECO:0007669"/>
    <property type="project" value="TreeGrafter"/>
</dbReference>
<dbReference type="PANTHER" id="PTHR30537">
    <property type="entry name" value="HTH-TYPE TRANSCRIPTIONAL REGULATOR"/>
    <property type="match status" value="1"/>
</dbReference>
<reference evidence="6 7" key="1">
    <citation type="submission" date="2019-08" db="EMBL/GenBank/DDBJ databases">
        <title>Hyperibacter terrae gen. nov., sp. nov. and Hyperibacter viscosus sp. nov., two new members in the family Rhodospirillaceae isolated from the rhizosphere of Hypericum perforatum.</title>
        <authorList>
            <person name="Noviana Z."/>
        </authorList>
    </citation>
    <scope>NUCLEOTIDE SEQUENCE [LARGE SCALE GENOMIC DNA]</scope>
    <source>
        <strain evidence="6 7">R5913</strain>
    </source>
</reference>
<feature type="domain" description="HTH lysR-type" evidence="5">
    <location>
        <begin position="6"/>
        <end position="63"/>
    </location>
</feature>
<organism evidence="6 7">
    <name type="scientific">Hypericibacter terrae</name>
    <dbReference type="NCBI Taxonomy" id="2602015"/>
    <lineage>
        <taxon>Bacteria</taxon>
        <taxon>Pseudomonadati</taxon>
        <taxon>Pseudomonadota</taxon>
        <taxon>Alphaproteobacteria</taxon>
        <taxon>Rhodospirillales</taxon>
        <taxon>Dongiaceae</taxon>
        <taxon>Hypericibacter</taxon>
    </lineage>
</organism>
<dbReference type="InterPro" id="IPR036388">
    <property type="entry name" value="WH-like_DNA-bd_sf"/>
</dbReference>
<accession>A0A5J6MJS8</accession>
<evidence type="ECO:0000256" key="1">
    <source>
        <dbReference type="ARBA" id="ARBA00009437"/>
    </source>
</evidence>
<dbReference type="KEGG" id="htq:FRZ44_31350"/>
<dbReference type="EMBL" id="CP042906">
    <property type="protein sequence ID" value="QEX17832.1"/>
    <property type="molecule type" value="Genomic_DNA"/>
</dbReference>
<dbReference type="Gene3D" id="3.40.190.10">
    <property type="entry name" value="Periplasmic binding protein-like II"/>
    <property type="match status" value="2"/>
</dbReference>
<dbReference type="SUPFAM" id="SSF53850">
    <property type="entry name" value="Periplasmic binding protein-like II"/>
    <property type="match status" value="1"/>
</dbReference>
<dbReference type="AlphaFoldDB" id="A0A5J6MJS8"/>
<dbReference type="GO" id="GO:0043565">
    <property type="term" value="F:sequence-specific DNA binding"/>
    <property type="evidence" value="ECO:0007669"/>
    <property type="project" value="TreeGrafter"/>
</dbReference>
<comment type="similarity">
    <text evidence="1">Belongs to the LysR transcriptional regulatory family.</text>
</comment>
<dbReference type="Pfam" id="PF00126">
    <property type="entry name" value="HTH_1"/>
    <property type="match status" value="1"/>
</dbReference>
<dbReference type="FunFam" id="3.40.190.10:FF:000017">
    <property type="entry name" value="Glycine cleavage system transcriptional activator"/>
    <property type="match status" value="1"/>
</dbReference>
<name>A0A5J6MJS8_9PROT</name>
<evidence type="ECO:0000313" key="7">
    <source>
        <dbReference type="Proteomes" id="UP000326202"/>
    </source>
</evidence>
<dbReference type="InterPro" id="IPR036390">
    <property type="entry name" value="WH_DNA-bd_sf"/>
</dbReference>
<dbReference type="Gene3D" id="1.10.10.10">
    <property type="entry name" value="Winged helix-like DNA-binding domain superfamily/Winged helix DNA-binding domain"/>
    <property type="match status" value="1"/>
</dbReference>
<evidence type="ECO:0000256" key="2">
    <source>
        <dbReference type="ARBA" id="ARBA00023015"/>
    </source>
</evidence>
<gene>
    <name evidence="6" type="ORF">FRZ44_31350</name>
</gene>
<evidence type="ECO:0000256" key="3">
    <source>
        <dbReference type="ARBA" id="ARBA00023125"/>
    </source>
</evidence>
<evidence type="ECO:0000259" key="5">
    <source>
        <dbReference type="PROSITE" id="PS50931"/>
    </source>
</evidence>
<dbReference type="InterPro" id="IPR058163">
    <property type="entry name" value="LysR-type_TF_proteobact-type"/>
</dbReference>
<dbReference type="PRINTS" id="PR00039">
    <property type="entry name" value="HTHLYSR"/>
</dbReference>
<dbReference type="RefSeq" id="WP_151178049.1">
    <property type="nucleotide sequence ID" value="NZ_CP042906.1"/>
</dbReference>